<comment type="caution">
    <text evidence="3">The sequence shown here is derived from an EMBL/GenBank/DDBJ whole genome shotgun (WGS) entry which is preliminary data.</text>
</comment>
<proteinExistence type="predicted"/>
<keyword evidence="1" id="KW-1133">Transmembrane helix</keyword>
<gene>
    <name evidence="3" type="ORF">KZC51_00515</name>
</gene>
<evidence type="ECO:0000256" key="2">
    <source>
        <dbReference type="SAM" id="SignalP"/>
    </source>
</evidence>
<accession>A0ABT0F972</accession>
<keyword evidence="2" id="KW-0732">Signal</keyword>
<dbReference type="RefSeq" id="WP_247628067.1">
    <property type="nucleotide sequence ID" value="NZ_JAHWXN010000001.1"/>
</dbReference>
<sequence length="363" mass="36757">MNLHPLSLLGATALALLLAIGHPAAAGAHPLPVPAEADPAPDPAAGITWALQPAVDGAPDGRVSLRHRVDPGASVEESLALSNFSAQPATFAVYASDGTVGGDGSFDLIPAGQESTGGGAWVALGAVDGAAPRDDGGFAVSVPAGESVVFPVHIEVPADAAPGDHPAGIVAELLPDAASEVQLASRVGVRVHLRVSGDIVAGVRPDGVQATYEPSWNPFAPGTLVVRYDLANTGNVRLGAETVVGTAGPFGLLSDESPALAQRELLPGQSSPAEVRVPVWPLFLADGRVIASPAAVGDDEIEGALAASEEAFTVWTVPWAQLALIVLVVGGVLLFRRLRTRSAARVQARIDEAVAAAQGADRA</sequence>
<evidence type="ECO:0000256" key="1">
    <source>
        <dbReference type="SAM" id="Phobius"/>
    </source>
</evidence>
<reference evidence="3 4" key="1">
    <citation type="submission" date="2021-06" db="EMBL/GenBank/DDBJ databases">
        <title>Genome-based taxonomic framework of Microbacterium strains isolated from marine environment, the description of four new species and reclassification of four preexisting species.</title>
        <authorList>
            <person name="Lee S.D."/>
            <person name="Kim S.-M."/>
            <person name="Byeon Y.-S."/>
            <person name="Yang H.L."/>
            <person name="Kim I.S."/>
        </authorList>
    </citation>
    <scope>NUCLEOTIDE SEQUENCE [LARGE SCALE GENOMIC DNA]</scope>
    <source>
        <strain evidence="3 4">SSW1-49</strain>
    </source>
</reference>
<keyword evidence="1" id="KW-0812">Transmembrane</keyword>
<dbReference type="EMBL" id="JAHWXN010000001">
    <property type="protein sequence ID" value="MCK2034603.1"/>
    <property type="molecule type" value="Genomic_DNA"/>
</dbReference>
<organism evidence="3 4">
    <name type="scientific">Microbacterium croceum</name>
    <dbReference type="NCBI Taxonomy" id="2851645"/>
    <lineage>
        <taxon>Bacteria</taxon>
        <taxon>Bacillati</taxon>
        <taxon>Actinomycetota</taxon>
        <taxon>Actinomycetes</taxon>
        <taxon>Micrococcales</taxon>
        <taxon>Microbacteriaceae</taxon>
        <taxon>Microbacterium</taxon>
    </lineage>
</organism>
<evidence type="ECO:0008006" key="5">
    <source>
        <dbReference type="Google" id="ProtNLM"/>
    </source>
</evidence>
<protein>
    <recommendedName>
        <fullName evidence="5">DUF916 domain-containing protein</fullName>
    </recommendedName>
</protein>
<keyword evidence="1" id="KW-0472">Membrane</keyword>
<feature type="chain" id="PRO_5045799897" description="DUF916 domain-containing protein" evidence="2">
    <location>
        <begin position="29"/>
        <end position="363"/>
    </location>
</feature>
<feature type="signal peptide" evidence="2">
    <location>
        <begin position="1"/>
        <end position="28"/>
    </location>
</feature>
<evidence type="ECO:0000313" key="4">
    <source>
        <dbReference type="Proteomes" id="UP001300096"/>
    </source>
</evidence>
<dbReference type="Proteomes" id="UP001300096">
    <property type="component" value="Unassembled WGS sequence"/>
</dbReference>
<feature type="transmembrane region" description="Helical" evidence="1">
    <location>
        <begin position="312"/>
        <end position="335"/>
    </location>
</feature>
<name>A0ABT0F972_9MICO</name>
<keyword evidence="4" id="KW-1185">Reference proteome</keyword>
<evidence type="ECO:0000313" key="3">
    <source>
        <dbReference type="EMBL" id="MCK2034603.1"/>
    </source>
</evidence>